<sequence>MGILDSMAARLKDREAKAMLRRFSIFQPSTISSTSNLADFSSNDYLSIATSSSLKDAFMRRASAGRVGGSTGSRLLDGNNGQGEMEHLEARLCRFFDAEHALLCPSGWEANVSLFSTVPQPGDVVLYDSLVHASVHDGMRRSRAHCVAFKHNDVRDFERQMDAIVSSGRLSPKANVFLAVETLYSMDGDYAPLPQLIAAARRHFPAGSGRFWTLVDEAHSVGVHGATGAGICQMLGVCRDPEVMRVCTFGKGFGSSGAVILTRSSVARQYLINYARPLIFSTAMPHANVHLIHASLDVLESEEGPARRSRLHVNCGMLREELRAIDGLQEDEEGLLSLQPRAESSQASKLPAGGDPMWLRAVCNAAAIGSDDSDAGDPPSGSSLTSTAPSPPVPLPSPIMPLLTEHASTRPLAAFLQSRGFLVRPITYPTVPLGRDRVRICVHSDNTEEQVRGLARAVREWTTRESRMRGSNRGGDEQQQQQPPQTSARAGRESRL</sequence>
<keyword evidence="8" id="KW-1185">Reference proteome</keyword>
<dbReference type="Gene3D" id="3.40.640.10">
    <property type="entry name" value="Type I PLP-dependent aspartate aminotransferase-like (Major domain)"/>
    <property type="match status" value="1"/>
</dbReference>
<dbReference type="InterPro" id="IPR015424">
    <property type="entry name" value="PyrdxlP-dep_Trfase"/>
</dbReference>
<evidence type="ECO:0000313" key="7">
    <source>
        <dbReference type="EMBL" id="PWN28088.1"/>
    </source>
</evidence>
<dbReference type="InterPro" id="IPR015421">
    <property type="entry name" value="PyrdxlP-dep_Trfase_major"/>
</dbReference>
<dbReference type="GO" id="GO:0016740">
    <property type="term" value="F:transferase activity"/>
    <property type="evidence" value="ECO:0007669"/>
    <property type="project" value="UniProtKB-KW"/>
</dbReference>
<evidence type="ECO:0000313" key="8">
    <source>
        <dbReference type="Proteomes" id="UP000245884"/>
    </source>
</evidence>
<dbReference type="STRING" id="1569628.A0A316UTF4"/>
<dbReference type="PANTHER" id="PTHR13693:SF77">
    <property type="entry name" value="8-AMINO-7-OXONONANOATE SYNTHASE"/>
    <property type="match status" value="1"/>
</dbReference>
<proteinExistence type="inferred from homology"/>
<name>A0A316UTF4_9BASI</name>
<dbReference type="OrthoDB" id="2382073at2759"/>
<dbReference type="Pfam" id="PF00155">
    <property type="entry name" value="Aminotran_1_2"/>
    <property type="match status" value="1"/>
</dbReference>
<dbReference type="Proteomes" id="UP000245884">
    <property type="component" value="Unassembled WGS sequence"/>
</dbReference>
<comment type="similarity">
    <text evidence="2">Belongs to the class-II pyridoxal-phosphate-dependent aminotransferase family. BioF subfamily.</text>
</comment>
<evidence type="ECO:0000256" key="4">
    <source>
        <dbReference type="ARBA" id="ARBA00022898"/>
    </source>
</evidence>
<comment type="cofactor">
    <cofactor evidence="1">
        <name>pyridoxal 5'-phosphate</name>
        <dbReference type="ChEBI" id="CHEBI:597326"/>
    </cofactor>
</comment>
<keyword evidence="3 7" id="KW-0808">Transferase</keyword>
<evidence type="ECO:0000256" key="1">
    <source>
        <dbReference type="ARBA" id="ARBA00001933"/>
    </source>
</evidence>
<dbReference type="GeneID" id="37027850"/>
<feature type="domain" description="Aminotransferase class I/classII large" evidence="6">
    <location>
        <begin position="39"/>
        <end position="328"/>
    </location>
</feature>
<keyword evidence="4" id="KW-0663">Pyridoxal phosphate</keyword>
<organism evidence="7 8">
    <name type="scientific">Jaminaea rosea</name>
    <dbReference type="NCBI Taxonomy" id="1569628"/>
    <lineage>
        <taxon>Eukaryota</taxon>
        <taxon>Fungi</taxon>
        <taxon>Dikarya</taxon>
        <taxon>Basidiomycota</taxon>
        <taxon>Ustilaginomycotina</taxon>
        <taxon>Exobasidiomycetes</taxon>
        <taxon>Microstromatales</taxon>
        <taxon>Microstromatales incertae sedis</taxon>
        <taxon>Jaminaea</taxon>
    </lineage>
</organism>
<dbReference type="PANTHER" id="PTHR13693">
    <property type="entry name" value="CLASS II AMINOTRANSFERASE/8-AMINO-7-OXONONANOATE SYNTHASE"/>
    <property type="match status" value="1"/>
</dbReference>
<gene>
    <name evidence="7" type="ORF">BDZ90DRAFT_231849</name>
</gene>
<feature type="region of interest" description="Disordered" evidence="5">
    <location>
        <begin position="369"/>
        <end position="401"/>
    </location>
</feature>
<evidence type="ECO:0000256" key="5">
    <source>
        <dbReference type="SAM" id="MobiDB-lite"/>
    </source>
</evidence>
<feature type="compositionally biased region" description="Pro residues" evidence="5">
    <location>
        <begin position="389"/>
        <end position="399"/>
    </location>
</feature>
<dbReference type="Gene3D" id="3.90.1150.10">
    <property type="entry name" value="Aspartate Aminotransferase, domain 1"/>
    <property type="match status" value="2"/>
</dbReference>
<dbReference type="InterPro" id="IPR050087">
    <property type="entry name" value="AON_synthase_class-II"/>
</dbReference>
<dbReference type="RefSeq" id="XP_025362700.1">
    <property type="nucleotide sequence ID" value="XM_025506027.1"/>
</dbReference>
<reference evidence="7 8" key="1">
    <citation type="journal article" date="2018" name="Mol. Biol. Evol.">
        <title>Broad Genomic Sampling Reveals a Smut Pathogenic Ancestry of the Fungal Clade Ustilaginomycotina.</title>
        <authorList>
            <person name="Kijpornyongpan T."/>
            <person name="Mondo S.J."/>
            <person name="Barry K."/>
            <person name="Sandor L."/>
            <person name="Lee J."/>
            <person name="Lipzen A."/>
            <person name="Pangilinan J."/>
            <person name="LaButti K."/>
            <person name="Hainaut M."/>
            <person name="Henrissat B."/>
            <person name="Grigoriev I.V."/>
            <person name="Spatafora J.W."/>
            <person name="Aime M.C."/>
        </authorList>
    </citation>
    <scope>NUCLEOTIDE SEQUENCE [LARGE SCALE GENOMIC DNA]</scope>
    <source>
        <strain evidence="7 8">MCA 5214</strain>
    </source>
</reference>
<evidence type="ECO:0000256" key="3">
    <source>
        <dbReference type="ARBA" id="ARBA00022679"/>
    </source>
</evidence>
<feature type="compositionally biased region" description="Low complexity" evidence="5">
    <location>
        <begin position="369"/>
        <end position="388"/>
    </location>
</feature>
<dbReference type="InterPro" id="IPR004839">
    <property type="entry name" value="Aminotransferase_I/II_large"/>
</dbReference>
<evidence type="ECO:0000259" key="6">
    <source>
        <dbReference type="Pfam" id="PF00155"/>
    </source>
</evidence>
<dbReference type="InterPro" id="IPR015422">
    <property type="entry name" value="PyrdxlP-dep_Trfase_small"/>
</dbReference>
<dbReference type="AlphaFoldDB" id="A0A316UTF4"/>
<dbReference type="SUPFAM" id="SSF53383">
    <property type="entry name" value="PLP-dependent transferases"/>
    <property type="match status" value="1"/>
</dbReference>
<dbReference type="GO" id="GO:0009102">
    <property type="term" value="P:biotin biosynthetic process"/>
    <property type="evidence" value="ECO:0007669"/>
    <property type="project" value="TreeGrafter"/>
</dbReference>
<accession>A0A316UTF4</accession>
<protein>
    <submittedName>
        <fullName evidence="7">PLP-dependent transferase</fullName>
    </submittedName>
</protein>
<evidence type="ECO:0000256" key="2">
    <source>
        <dbReference type="ARBA" id="ARBA00010008"/>
    </source>
</evidence>
<dbReference type="EMBL" id="KZ819666">
    <property type="protein sequence ID" value="PWN28088.1"/>
    <property type="molecule type" value="Genomic_DNA"/>
</dbReference>
<feature type="region of interest" description="Disordered" evidence="5">
    <location>
        <begin position="462"/>
        <end position="496"/>
    </location>
</feature>
<dbReference type="GO" id="GO:0030170">
    <property type="term" value="F:pyridoxal phosphate binding"/>
    <property type="evidence" value="ECO:0007669"/>
    <property type="project" value="InterPro"/>
</dbReference>